<dbReference type="InterPro" id="IPR000086">
    <property type="entry name" value="NUDIX_hydrolase_dom"/>
</dbReference>
<name>A0ABQ2VHZ3_9ACTN</name>
<keyword evidence="1" id="KW-0378">Hydrolase</keyword>
<gene>
    <name evidence="4" type="ORF">GCM10010211_60680</name>
</gene>
<protein>
    <recommendedName>
        <fullName evidence="3">Nudix hydrolase domain-containing protein</fullName>
    </recommendedName>
</protein>
<dbReference type="EMBL" id="BMRP01000028">
    <property type="protein sequence ID" value="GGU86472.1"/>
    <property type="molecule type" value="Genomic_DNA"/>
</dbReference>
<dbReference type="InterPro" id="IPR015797">
    <property type="entry name" value="NUDIX_hydrolase-like_dom_sf"/>
</dbReference>
<evidence type="ECO:0000256" key="2">
    <source>
        <dbReference type="SAM" id="MobiDB-lite"/>
    </source>
</evidence>
<evidence type="ECO:0000256" key="1">
    <source>
        <dbReference type="ARBA" id="ARBA00022801"/>
    </source>
</evidence>
<evidence type="ECO:0000259" key="3">
    <source>
        <dbReference type="Pfam" id="PF00293"/>
    </source>
</evidence>
<dbReference type="Proteomes" id="UP000654471">
    <property type="component" value="Unassembled WGS sequence"/>
</dbReference>
<feature type="compositionally biased region" description="Basic and acidic residues" evidence="2">
    <location>
        <begin position="23"/>
        <end position="33"/>
    </location>
</feature>
<evidence type="ECO:0000313" key="4">
    <source>
        <dbReference type="EMBL" id="GGU86472.1"/>
    </source>
</evidence>
<proteinExistence type="predicted"/>
<dbReference type="Gene3D" id="3.90.79.10">
    <property type="entry name" value="Nucleoside Triphosphate Pyrophosphohydrolase"/>
    <property type="match status" value="1"/>
</dbReference>
<accession>A0ABQ2VHZ3</accession>
<comment type="caution">
    <text evidence="4">The sequence shown here is derived from an EMBL/GenBank/DDBJ whole genome shotgun (WGS) entry which is preliminary data.</text>
</comment>
<dbReference type="CDD" id="cd02883">
    <property type="entry name" value="NUDIX_Hydrolase"/>
    <property type="match status" value="1"/>
</dbReference>
<dbReference type="PRINTS" id="PR00502">
    <property type="entry name" value="NUDIXFAMILY"/>
</dbReference>
<feature type="domain" description="Nudix hydrolase" evidence="3">
    <location>
        <begin position="1"/>
        <end position="43"/>
    </location>
</feature>
<sequence length="105" mass="11043">MVRRRIGEGKLSWQLPAGDVEPGESREDIAVRETEEETGQGRSAVPPTHGPVRCPVGTDGARRDPVWPSGCPGPCPTSPVSGGSARFGDGLLLQAVRQRMGGVRG</sequence>
<dbReference type="SUPFAM" id="SSF55811">
    <property type="entry name" value="Nudix"/>
    <property type="match status" value="1"/>
</dbReference>
<dbReference type="InterPro" id="IPR020476">
    <property type="entry name" value="Nudix_hydrolase"/>
</dbReference>
<dbReference type="Pfam" id="PF00293">
    <property type="entry name" value="NUDIX"/>
    <property type="match status" value="1"/>
</dbReference>
<reference evidence="5" key="1">
    <citation type="journal article" date="2019" name="Int. J. Syst. Evol. Microbiol.">
        <title>The Global Catalogue of Microorganisms (GCM) 10K type strain sequencing project: providing services to taxonomists for standard genome sequencing and annotation.</title>
        <authorList>
            <consortium name="The Broad Institute Genomics Platform"/>
            <consortium name="The Broad Institute Genome Sequencing Center for Infectious Disease"/>
            <person name="Wu L."/>
            <person name="Ma J."/>
        </authorList>
    </citation>
    <scope>NUCLEOTIDE SEQUENCE [LARGE SCALE GENOMIC DNA]</scope>
    <source>
        <strain evidence="5">JCM 3399</strain>
    </source>
</reference>
<evidence type="ECO:0000313" key="5">
    <source>
        <dbReference type="Proteomes" id="UP000654471"/>
    </source>
</evidence>
<feature type="region of interest" description="Disordered" evidence="2">
    <location>
        <begin position="1"/>
        <end position="64"/>
    </location>
</feature>
<keyword evidence="5" id="KW-1185">Reference proteome</keyword>
<organism evidence="4 5">
    <name type="scientific">Streptomyces albospinus</name>
    <dbReference type="NCBI Taxonomy" id="285515"/>
    <lineage>
        <taxon>Bacteria</taxon>
        <taxon>Bacillati</taxon>
        <taxon>Actinomycetota</taxon>
        <taxon>Actinomycetes</taxon>
        <taxon>Kitasatosporales</taxon>
        <taxon>Streptomycetaceae</taxon>
        <taxon>Streptomyces</taxon>
    </lineage>
</organism>